<dbReference type="PROSITE" id="PS51257">
    <property type="entry name" value="PROKAR_LIPOPROTEIN"/>
    <property type="match status" value="1"/>
</dbReference>
<keyword evidence="4" id="KW-1185">Reference proteome</keyword>
<organism evidence="3 4">
    <name type="scientific">Vibrio marinisediminis</name>
    <dbReference type="NCBI Taxonomy" id="2758441"/>
    <lineage>
        <taxon>Bacteria</taxon>
        <taxon>Pseudomonadati</taxon>
        <taxon>Pseudomonadota</taxon>
        <taxon>Gammaproteobacteria</taxon>
        <taxon>Vibrionales</taxon>
        <taxon>Vibrionaceae</taxon>
        <taxon>Vibrio</taxon>
    </lineage>
</organism>
<keyword evidence="2" id="KW-0732">Signal</keyword>
<evidence type="ECO:0000256" key="2">
    <source>
        <dbReference type="SAM" id="SignalP"/>
    </source>
</evidence>
<sequence length="75" mass="8038">MKSTITISMIFISLSLVGCANDPELGITVSQLRAEQTYNPNASQENLGYVPEGHGPRSQTSLKGYPSAGVAKKRK</sequence>
<feature type="signal peptide" evidence="2">
    <location>
        <begin position="1"/>
        <end position="20"/>
    </location>
</feature>
<comment type="caution">
    <text evidence="3">The sequence shown here is derived from an EMBL/GenBank/DDBJ whole genome shotgun (WGS) entry which is preliminary data.</text>
</comment>
<feature type="region of interest" description="Disordered" evidence="1">
    <location>
        <begin position="40"/>
        <end position="75"/>
    </location>
</feature>
<dbReference type="RefSeq" id="WP_182108344.1">
    <property type="nucleotide sequence ID" value="NZ_JACFYF010000003.1"/>
</dbReference>
<evidence type="ECO:0000313" key="3">
    <source>
        <dbReference type="EMBL" id="MBA5762307.1"/>
    </source>
</evidence>
<dbReference type="AlphaFoldDB" id="A0A7W2ITQ2"/>
<reference evidence="3 4" key="1">
    <citation type="submission" date="2020-07" db="EMBL/GenBank/DDBJ databases">
        <title>Vibrio marinisediminis sp. nov., isolated from marine sediment.</title>
        <authorList>
            <person name="Ji X."/>
        </authorList>
    </citation>
    <scope>NUCLEOTIDE SEQUENCE [LARGE SCALE GENOMIC DNA]</scope>
    <source>
        <strain evidence="3 4">404</strain>
    </source>
</reference>
<name>A0A7W2ITQ2_9VIBR</name>
<proteinExistence type="predicted"/>
<evidence type="ECO:0008006" key="5">
    <source>
        <dbReference type="Google" id="ProtNLM"/>
    </source>
</evidence>
<gene>
    <name evidence="3" type="ORF">H2O73_08140</name>
</gene>
<dbReference type="EMBL" id="JACFYF010000003">
    <property type="protein sequence ID" value="MBA5762307.1"/>
    <property type="molecule type" value="Genomic_DNA"/>
</dbReference>
<dbReference type="Proteomes" id="UP000571701">
    <property type="component" value="Unassembled WGS sequence"/>
</dbReference>
<evidence type="ECO:0000313" key="4">
    <source>
        <dbReference type="Proteomes" id="UP000571701"/>
    </source>
</evidence>
<protein>
    <recommendedName>
        <fullName evidence="5">Lipoprotein</fullName>
    </recommendedName>
</protein>
<accession>A0A7W2ITQ2</accession>
<evidence type="ECO:0000256" key="1">
    <source>
        <dbReference type="SAM" id="MobiDB-lite"/>
    </source>
</evidence>
<feature type="chain" id="PRO_5030941879" description="Lipoprotein" evidence="2">
    <location>
        <begin position="21"/>
        <end position="75"/>
    </location>
</feature>